<organism evidence="5 6">
    <name type="scientific">Cupriavidus malaysiensis</name>
    <dbReference type="NCBI Taxonomy" id="367825"/>
    <lineage>
        <taxon>Bacteria</taxon>
        <taxon>Pseudomonadati</taxon>
        <taxon>Pseudomonadota</taxon>
        <taxon>Betaproteobacteria</taxon>
        <taxon>Burkholderiales</taxon>
        <taxon>Burkholderiaceae</taxon>
        <taxon>Cupriavidus</taxon>
    </lineage>
</organism>
<sequence length="234" mass="26216">MEDTLQSPALAAFQFDRTRHAAPQVFEHLRERIISMALPPGSVLSRADLAAEYGTSQTPVRDALIRLSEEGLVDVFPQHATVVSPISIALAQQAHFLRRSVELEIVRSLAERPDAALVQRLRASLAYQHAMLVAGDFAELSRTDQTFHRQLYDAAEVPDLWLLVRRQSGHLDRLRRLHLPIDDKARAVVEDHMGIVDAIAAGDPAAAQARLRRHLSGTLTNLDDIRARFQDYLR</sequence>
<dbReference type="SUPFAM" id="SSF48008">
    <property type="entry name" value="GntR ligand-binding domain-like"/>
    <property type="match status" value="1"/>
</dbReference>
<dbReference type="InterPro" id="IPR008920">
    <property type="entry name" value="TF_FadR/GntR_C"/>
</dbReference>
<dbReference type="Gene3D" id="1.20.120.530">
    <property type="entry name" value="GntR ligand-binding domain-like"/>
    <property type="match status" value="1"/>
</dbReference>
<dbReference type="PROSITE" id="PS50949">
    <property type="entry name" value="HTH_GNTR"/>
    <property type="match status" value="1"/>
</dbReference>
<evidence type="ECO:0000313" key="5">
    <source>
        <dbReference type="EMBL" id="AOZ06672.1"/>
    </source>
</evidence>
<evidence type="ECO:0000256" key="3">
    <source>
        <dbReference type="ARBA" id="ARBA00023163"/>
    </source>
</evidence>
<dbReference type="PANTHER" id="PTHR43537">
    <property type="entry name" value="TRANSCRIPTIONAL REGULATOR, GNTR FAMILY"/>
    <property type="match status" value="1"/>
</dbReference>
<dbReference type="SMART" id="SM00895">
    <property type="entry name" value="FCD"/>
    <property type="match status" value="1"/>
</dbReference>
<keyword evidence="2" id="KW-0238">DNA-binding</keyword>
<gene>
    <name evidence="5" type="ORF">BKK80_13260</name>
</gene>
<dbReference type="RefSeq" id="WP_071013582.1">
    <property type="nucleotide sequence ID" value="NZ_CP017754.1"/>
</dbReference>
<protein>
    <submittedName>
        <fullName evidence="5">GntR family transcriptional regulator</fullName>
    </submittedName>
</protein>
<evidence type="ECO:0000313" key="6">
    <source>
        <dbReference type="Proteomes" id="UP000177515"/>
    </source>
</evidence>
<keyword evidence="3" id="KW-0804">Transcription</keyword>
<reference evidence="5 6" key="1">
    <citation type="submission" date="2016-10" db="EMBL/GenBank/DDBJ databases">
        <title>Complete genome sequences of three Cupriavidus strains isolated from various Malaysian environments.</title>
        <authorList>
            <person name="Abdullah A.A.-A."/>
            <person name="Shafie N.A.H."/>
            <person name="Lau N.S."/>
        </authorList>
    </citation>
    <scope>NUCLEOTIDE SEQUENCE [LARGE SCALE GENOMIC DNA]</scope>
    <source>
        <strain evidence="5 6">USMAA1020</strain>
    </source>
</reference>
<dbReference type="SUPFAM" id="SSF46785">
    <property type="entry name" value="Winged helix' DNA-binding domain"/>
    <property type="match status" value="1"/>
</dbReference>
<evidence type="ECO:0000256" key="2">
    <source>
        <dbReference type="ARBA" id="ARBA00023125"/>
    </source>
</evidence>
<dbReference type="EMBL" id="CP017754">
    <property type="protein sequence ID" value="AOZ06672.1"/>
    <property type="molecule type" value="Genomic_DNA"/>
</dbReference>
<keyword evidence="1" id="KW-0805">Transcription regulation</keyword>
<keyword evidence="6" id="KW-1185">Reference proteome</keyword>
<dbReference type="Proteomes" id="UP000177515">
    <property type="component" value="Chromosome 1"/>
</dbReference>
<dbReference type="Gene3D" id="1.10.10.10">
    <property type="entry name" value="Winged helix-like DNA-binding domain superfamily/Winged helix DNA-binding domain"/>
    <property type="match status" value="1"/>
</dbReference>
<dbReference type="InterPro" id="IPR011711">
    <property type="entry name" value="GntR_C"/>
</dbReference>
<dbReference type="SMART" id="SM00345">
    <property type="entry name" value="HTH_GNTR"/>
    <property type="match status" value="1"/>
</dbReference>
<evidence type="ECO:0000256" key="1">
    <source>
        <dbReference type="ARBA" id="ARBA00023015"/>
    </source>
</evidence>
<dbReference type="Pfam" id="PF07729">
    <property type="entry name" value="FCD"/>
    <property type="match status" value="1"/>
</dbReference>
<dbReference type="InterPro" id="IPR000524">
    <property type="entry name" value="Tscrpt_reg_HTH_GntR"/>
</dbReference>
<proteinExistence type="predicted"/>
<name>A0ABM6F598_9BURK</name>
<accession>A0ABM6F598</accession>
<dbReference type="InterPro" id="IPR036388">
    <property type="entry name" value="WH-like_DNA-bd_sf"/>
</dbReference>
<dbReference type="CDD" id="cd07377">
    <property type="entry name" value="WHTH_GntR"/>
    <property type="match status" value="1"/>
</dbReference>
<evidence type="ECO:0000259" key="4">
    <source>
        <dbReference type="PROSITE" id="PS50949"/>
    </source>
</evidence>
<feature type="domain" description="HTH gntR-type" evidence="4">
    <location>
        <begin position="19"/>
        <end position="86"/>
    </location>
</feature>
<dbReference type="PANTHER" id="PTHR43537:SF45">
    <property type="entry name" value="GNTR FAMILY REGULATORY PROTEIN"/>
    <property type="match status" value="1"/>
</dbReference>
<dbReference type="InterPro" id="IPR036390">
    <property type="entry name" value="WH_DNA-bd_sf"/>
</dbReference>
<dbReference type="Pfam" id="PF00392">
    <property type="entry name" value="GntR"/>
    <property type="match status" value="1"/>
</dbReference>